<keyword evidence="3" id="KW-1185">Reference proteome</keyword>
<protein>
    <submittedName>
        <fullName evidence="2">Uncharacterized protein</fullName>
    </submittedName>
</protein>
<accession>J0CTG4</accession>
<evidence type="ECO:0000313" key="3">
    <source>
        <dbReference type="Proteomes" id="UP000006514"/>
    </source>
</evidence>
<name>J0CTG4_AURST</name>
<organism evidence="2 3">
    <name type="scientific">Auricularia subglabra (strain TFB-10046 / SS5)</name>
    <name type="common">White-rot fungus</name>
    <name type="synonym">Auricularia delicata (strain TFB10046)</name>
    <dbReference type="NCBI Taxonomy" id="717982"/>
    <lineage>
        <taxon>Eukaryota</taxon>
        <taxon>Fungi</taxon>
        <taxon>Dikarya</taxon>
        <taxon>Basidiomycota</taxon>
        <taxon>Agaricomycotina</taxon>
        <taxon>Agaricomycetes</taxon>
        <taxon>Auriculariales</taxon>
        <taxon>Auriculariaceae</taxon>
        <taxon>Auricularia</taxon>
    </lineage>
</organism>
<dbReference type="Proteomes" id="UP000006514">
    <property type="component" value="Unassembled WGS sequence"/>
</dbReference>
<dbReference type="OrthoDB" id="2891670at2759"/>
<feature type="region of interest" description="Disordered" evidence="1">
    <location>
        <begin position="81"/>
        <end position="124"/>
    </location>
</feature>
<dbReference type="InParanoid" id="J0CTG4"/>
<dbReference type="EMBL" id="JH688159">
    <property type="protein sequence ID" value="EJD33596.1"/>
    <property type="molecule type" value="Genomic_DNA"/>
</dbReference>
<sequence>MSTPDAAASVSGDVQANPAEATVRAYTAAELSSLSKDELIALVNLQKELWPFKSGQNKWHAVRKPNMDVMRAVLLDPVNGFTTAAPPPKEHTGRQVKRPSKSLAQSKRVTSDQKEDYVAQSVSDGSMRPSAVVLEGRRLGIKPAVPAPLENSAVPPVFAPALPAPAALAAPAVPGAQPPASQAAVNGEQGIHIEPDDVPQRPISRPELPVASPQDHNPSDSRVSLVPIVPPALVNKSMVNAVKNLQPTPAIPAELECKTSDPMEVVQQAVARGSSDLSTNPTGVISPAGGQAGTTGLSHVDLAQMLQTNDANVLSNVSVSYGDFSQDILNSAWKLGETLDANVTIYIHDLRTDEKTQQDIELPVTHNLLGLKTVLTTSLITALQASMDPIQGTAKVSLKLPNSDYLASVAMIRDGSFDGKCQRAALELQEGLALSVSLVVNEVGGLMGLKRGSEAIDHSTSKIIVSDASRTKANAAAARRYTGAYNKRVKKEDDASDADSSAKTAKNDLIAAWLRTELKQQDGYEDFNARRGSQNLSDKVIVSSCQFVKAFVDKYNNRLVSGDIVPGLPKPCKVAKANIWAALDRAKTWGAPQEDPEVVERYNNQPVVPEGFAKLKDFCRDVVHRNEPI</sequence>
<evidence type="ECO:0000313" key="2">
    <source>
        <dbReference type="EMBL" id="EJD33596.1"/>
    </source>
</evidence>
<dbReference type="KEGG" id="adl:AURDEDRAFT_177323"/>
<proteinExistence type="predicted"/>
<evidence type="ECO:0000256" key="1">
    <source>
        <dbReference type="SAM" id="MobiDB-lite"/>
    </source>
</evidence>
<reference evidence="3" key="1">
    <citation type="journal article" date="2012" name="Science">
        <title>The Paleozoic origin of enzymatic lignin decomposition reconstructed from 31 fungal genomes.</title>
        <authorList>
            <person name="Floudas D."/>
            <person name="Binder M."/>
            <person name="Riley R."/>
            <person name="Barry K."/>
            <person name="Blanchette R.A."/>
            <person name="Henrissat B."/>
            <person name="Martinez A.T."/>
            <person name="Otillar R."/>
            <person name="Spatafora J.W."/>
            <person name="Yadav J.S."/>
            <person name="Aerts A."/>
            <person name="Benoit I."/>
            <person name="Boyd A."/>
            <person name="Carlson A."/>
            <person name="Copeland A."/>
            <person name="Coutinho P.M."/>
            <person name="de Vries R.P."/>
            <person name="Ferreira P."/>
            <person name="Findley K."/>
            <person name="Foster B."/>
            <person name="Gaskell J."/>
            <person name="Glotzer D."/>
            <person name="Gorecki P."/>
            <person name="Heitman J."/>
            <person name="Hesse C."/>
            <person name="Hori C."/>
            <person name="Igarashi K."/>
            <person name="Jurgens J.A."/>
            <person name="Kallen N."/>
            <person name="Kersten P."/>
            <person name="Kohler A."/>
            <person name="Kuees U."/>
            <person name="Kumar T.K.A."/>
            <person name="Kuo A."/>
            <person name="LaButti K."/>
            <person name="Larrondo L.F."/>
            <person name="Lindquist E."/>
            <person name="Ling A."/>
            <person name="Lombard V."/>
            <person name="Lucas S."/>
            <person name="Lundell T."/>
            <person name="Martin R."/>
            <person name="McLaughlin D.J."/>
            <person name="Morgenstern I."/>
            <person name="Morin E."/>
            <person name="Murat C."/>
            <person name="Nagy L.G."/>
            <person name="Nolan M."/>
            <person name="Ohm R.A."/>
            <person name="Patyshakuliyeva A."/>
            <person name="Rokas A."/>
            <person name="Ruiz-Duenas F.J."/>
            <person name="Sabat G."/>
            <person name="Salamov A."/>
            <person name="Samejima M."/>
            <person name="Schmutz J."/>
            <person name="Slot J.C."/>
            <person name="St John F."/>
            <person name="Stenlid J."/>
            <person name="Sun H."/>
            <person name="Sun S."/>
            <person name="Syed K."/>
            <person name="Tsang A."/>
            <person name="Wiebenga A."/>
            <person name="Young D."/>
            <person name="Pisabarro A."/>
            <person name="Eastwood D.C."/>
            <person name="Martin F."/>
            <person name="Cullen D."/>
            <person name="Grigoriev I.V."/>
            <person name="Hibbett D.S."/>
        </authorList>
    </citation>
    <scope>NUCLEOTIDE SEQUENCE [LARGE SCALE GENOMIC DNA]</scope>
    <source>
        <strain evidence="3">TFB10046</strain>
    </source>
</reference>
<dbReference type="AlphaFoldDB" id="J0CTG4"/>
<gene>
    <name evidence="2" type="ORF">AURDEDRAFT_177323</name>
</gene>
<feature type="region of interest" description="Disordered" evidence="1">
    <location>
        <begin position="192"/>
        <end position="222"/>
    </location>
</feature>